<keyword evidence="2" id="KW-1185">Reference proteome</keyword>
<dbReference type="EMBL" id="JAYMYR010000007">
    <property type="protein sequence ID" value="KAK7351993.1"/>
    <property type="molecule type" value="Genomic_DNA"/>
</dbReference>
<organism evidence="1 2">
    <name type="scientific">Phaseolus coccineus</name>
    <name type="common">Scarlet runner bean</name>
    <name type="synonym">Phaseolus multiflorus</name>
    <dbReference type="NCBI Taxonomy" id="3886"/>
    <lineage>
        <taxon>Eukaryota</taxon>
        <taxon>Viridiplantae</taxon>
        <taxon>Streptophyta</taxon>
        <taxon>Embryophyta</taxon>
        <taxon>Tracheophyta</taxon>
        <taxon>Spermatophyta</taxon>
        <taxon>Magnoliopsida</taxon>
        <taxon>eudicotyledons</taxon>
        <taxon>Gunneridae</taxon>
        <taxon>Pentapetalae</taxon>
        <taxon>rosids</taxon>
        <taxon>fabids</taxon>
        <taxon>Fabales</taxon>
        <taxon>Fabaceae</taxon>
        <taxon>Papilionoideae</taxon>
        <taxon>50 kb inversion clade</taxon>
        <taxon>NPAAA clade</taxon>
        <taxon>indigoferoid/millettioid clade</taxon>
        <taxon>Phaseoleae</taxon>
        <taxon>Phaseolus</taxon>
    </lineage>
</organism>
<evidence type="ECO:0000313" key="2">
    <source>
        <dbReference type="Proteomes" id="UP001374584"/>
    </source>
</evidence>
<evidence type="ECO:0000313" key="1">
    <source>
        <dbReference type="EMBL" id="KAK7351993.1"/>
    </source>
</evidence>
<protein>
    <submittedName>
        <fullName evidence="1">Uncharacterized protein</fullName>
    </submittedName>
</protein>
<proteinExistence type="predicted"/>
<dbReference type="Proteomes" id="UP001374584">
    <property type="component" value="Unassembled WGS sequence"/>
</dbReference>
<sequence>MGAMRVNRGSEAKAYSMDPVPSNGFVITIICKNPLSRAEQSNSKLMATMSVHVQKVNKLILCLQRDQNKKGNEACDNIW</sequence>
<comment type="caution">
    <text evidence="1">The sequence shown here is derived from an EMBL/GenBank/DDBJ whole genome shotgun (WGS) entry which is preliminary data.</text>
</comment>
<name>A0AAN9R2V2_PHACN</name>
<dbReference type="AlphaFoldDB" id="A0AAN9R2V2"/>
<accession>A0AAN9R2V2</accession>
<gene>
    <name evidence="1" type="ORF">VNO80_17407</name>
</gene>
<reference evidence="1 2" key="1">
    <citation type="submission" date="2024-01" db="EMBL/GenBank/DDBJ databases">
        <title>The genomes of 5 underutilized Papilionoideae crops provide insights into root nodulation and disease resistanc.</title>
        <authorList>
            <person name="Jiang F."/>
        </authorList>
    </citation>
    <scope>NUCLEOTIDE SEQUENCE [LARGE SCALE GENOMIC DNA]</scope>
    <source>
        <strain evidence="1">JINMINGXINNONG_FW02</strain>
        <tissue evidence="1">Leaves</tissue>
    </source>
</reference>